<accession>A0ABM9C972</accession>
<dbReference type="SUPFAM" id="SSF55383">
    <property type="entry name" value="Copper amine oxidase, domain N"/>
    <property type="match status" value="1"/>
</dbReference>
<dbReference type="Gene3D" id="3.30.457.10">
    <property type="entry name" value="Copper amine oxidase-like, N-terminal domain"/>
    <property type="match status" value="1"/>
</dbReference>
<comment type="caution">
    <text evidence="3">The sequence shown here is derived from an EMBL/GenBank/DDBJ whole genome shotgun (WGS) entry which is preliminary data.</text>
</comment>
<feature type="signal peptide" evidence="1">
    <location>
        <begin position="1"/>
        <end position="22"/>
    </location>
</feature>
<evidence type="ECO:0000259" key="2">
    <source>
        <dbReference type="Pfam" id="PF07833"/>
    </source>
</evidence>
<sequence length="314" mass="34875">MKKFAALLLALLLLIPASMGSAASIYPDPGIKVFLNGKRLSFDIDPVQTKGTTLVQFTTIFKALGLSYAWDQATKTINGYNDKLALSLTINEKITNVNGYNMELSVAPMAYNGKTLVPLRFISETTGMKVSWQASTKTITIESDPNGKIIQKTDASPYLKGMSWGNTSKTVESKMGGKAVHPYGDISTYNNVKFMGYDSELNFSYIYDELSGISYYQGKSGLKDNYFTVYGDIYEGLQEVFGVPNEHVILAEGIEVDWDIPQQLLMQGVEDGDYNIIASWNLPHLTITLILYKADNGKILIETSFYEPYKDSEL</sequence>
<evidence type="ECO:0000313" key="3">
    <source>
        <dbReference type="EMBL" id="CAH1205494.1"/>
    </source>
</evidence>
<protein>
    <recommendedName>
        <fullName evidence="2">Copper amine oxidase-like N-terminal domain-containing protein</fullName>
    </recommendedName>
</protein>
<keyword evidence="4" id="KW-1185">Reference proteome</keyword>
<dbReference type="Pfam" id="PF07833">
    <property type="entry name" value="Cu_amine_oxidN1"/>
    <property type="match status" value="1"/>
</dbReference>
<dbReference type="InterPro" id="IPR012854">
    <property type="entry name" value="Cu_amine_oxidase-like_N"/>
</dbReference>
<dbReference type="InterPro" id="IPR036582">
    <property type="entry name" value="Mao_N_sf"/>
</dbReference>
<dbReference type="Proteomes" id="UP000838686">
    <property type="component" value="Unassembled WGS sequence"/>
</dbReference>
<evidence type="ECO:0000313" key="4">
    <source>
        <dbReference type="Proteomes" id="UP000838686"/>
    </source>
</evidence>
<organism evidence="3 4">
    <name type="scientific">Paenibacillus plantiphilus</name>
    <dbReference type="NCBI Taxonomy" id="2905650"/>
    <lineage>
        <taxon>Bacteria</taxon>
        <taxon>Bacillati</taxon>
        <taxon>Bacillota</taxon>
        <taxon>Bacilli</taxon>
        <taxon>Bacillales</taxon>
        <taxon>Paenibacillaceae</taxon>
        <taxon>Paenibacillus</taxon>
    </lineage>
</organism>
<name>A0ABM9C972_9BACL</name>
<dbReference type="RefSeq" id="WP_236342273.1">
    <property type="nucleotide sequence ID" value="NZ_CAKMMF010000011.1"/>
</dbReference>
<feature type="chain" id="PRO_5045941483" description="Copper amine oxidase-like N-terminal domain-containing protein" evidence="1">
    <location>
        <begin position="23"/>
        <end position="314"/>
    </location>
</feature>
<proteinExistence type="predicted"/>
<feature type="domain" description="Copper amine oxidase-like N-terminal" evidence="2">
    <location>
        <begin position="35"/>
        <end position="141"/>
    </location>
</feature>
<evidence type="ECO:0000256" key="1">
    <source>
        <dbReference type="SAM" id="SignalP"/>
    </source>
</evidence>
<keyword evidence="1" id="KW-0732">Signal</keyword>
<gene>
    <name evidence="3" type="ORF">PAECIP111893_02359</name>
</gene>
<reference evidence="3" key="1">
    <citation type="submission" date="2022-01" db="EMBL/GenBank/DDBJ databases">
        <authorList>
            <person name="Criscuolo A."/>
        </authorList>
    </citation>
    <scope>NUCLEOTIDE SEQUENCE</scope>
    <source>
        <strain evidence="3">CIP111893</strain>
    </source>
</reference>
<dbReference type="EMBL" id="CAKMMF010000011">
    <property type="protein sequence ID" value="CAH1205494.1"/>
    <property type="molecule type" value="Genomic_DNA"/>
</dbReference>